<dbReference type="EC" id="2.3.2.27" evidence="11"/>
<evidence type="ECO:0000313" key="14">
    <source>
        <dbReference type="EMBL" id="GMH93428.1"/>
    </source>
</evidence>
<dbReference type="SUPFAM" id="SSF57850">
    <property type="entry name" value="RING/U-box"/>
    <property type="match status" value="1"/>
</dbReference>
<dbReference type="InterPro" id="IPR013083">
    <property type="entry name" value="Znf_RING/FYVE/PHD"/>
</dbReference>
<dbReference type="PANTHER" id="PTHR43995">
    <property type="entry name" value="PRE-MRNA-PROCESSING FACTOR 19"/>
    <property type="match status" value="1"/>
</dbReference>
<dbReference type="Pfam" id="PF00400">
    <property type="entry name" value="WD40"/>
    <property type="match status" value="3"/>
</dbReference>
<evidence type="ECO:0000256" key="1">
    <source>
        <dbReference type="ARBA" id="ARBA00004123"/>
    </source>
</evidence>
<dbReference type="Gene3D" id="2.130.10.10">
    <property type="entry name" value="YVTN repeat-like/Quinoprotein amine dehydrogenase"/>
    <property type="match status" value="1"/>
</dbReference>
<evidence type="ECO:0000256" key="5">
    <source>
        <dbReference type="ARBA" id="ARBA00022728"/>
    </source>
</evidence>
<keyword evidence="15" id="KW-1185">Reference proteome</keyword>
<comment type="similarity">
    <text evidence="2 11">Belongs to the WD repeat PRP19 family.</text>
</comment>
<dbReference type="Pfam" id="PF08606">
    <property type="entry name" value="Prp19"/>
    <property type="match status" value="1"/>
</dbReference>
<keyword evidence="7 11" id="KW-0508">mRNA splicing</keyword>
<accession>A0A9W7BVC6</accession>
<comment type="function">
    <text evidence="11">Ubiquitin-protein ligase which is mainly involved pre-mRNA splicing and DNA repair. Required for pre-mRNA splicing as component of the spliceosome.</text>
</comment>
<dbReference type="GO" id="GO:0070534">
    <property type="term" value="P:protein K63-linked ubiquitination"/>
    <property type="evidence" value="ECO:0007669"/>
    <property type="project" value="UniProtKB-UniRule"/>
</dbReference>
<dbReference type="GO" id="GO:0006281">
    <property type="term" value="P:DNA repair"/>
    <property type="evidence" value="ECO:0007669"/>
    <property type="project" value="UniProtKB-KW"/>
</dbReference>
<dbReference type="PROSITE" id="PS50294">
    <property type="entry name" value="WD_REPEATS_REGION"/>
    <property type="match status" value="1"/>
</dbReference>
<dbReference type="InterPro" id="IPR038959">
    <property type="entry name" value="Prp19"/>
</dbReference>
<evidence type="ECO:0000256" key="10">
    <source>
        <dbReference type="PROSITE-ProRule" id="PRU00221"/>
    </source>
</evidence>
<evidence type="ECO:0000256" key="8">
    <source>
        <dbReference type="ARBA" id="ARBA00023204"/>
    </source>
</evidence>
<organism evidence="14 15">
    <name type="scientific">Triparma verrucosa</name>
    <dbReference type="NCBI Taxonomy" id="1606542"/>
    <lineage>
        <taxon>Eukaryota</taxon>
        <taxon>Sar</taxon>
        <taxon>Stramenopiles</taxon>
        <taxon>Ochrophyta</taxon>
        <taxon>Bolidophyceae</taxon>
        <taxon>Parmales</taxon>
        <taxon>Triparmaceae</taxon>
        <taxon>Triparma</taxon>
    </lineage>
</organism>
<keyword evidence="11" id="KW-0833">Ubl conjugation pathway</keyword>
<dbReference type="InterPro" id="IPR015943">
    <property type="entry name" value="WD40/YVTN_repeat-like_dom_sf"/>
</dbReference>
<dbReference type="PANTHER" id="PTHR43995:SF1">
    <property type="entry name" value="PRE-MRNA-PROCESSING FACTOR 19"/>
    <property type="match status" value="1"/>
</dbReference>
<dbReference type="SMART" id="SM00504">
    <property type="entry name" value="Ubox"/>
    <property type="match status" value="1"/>
</dbReference>
<dbReference type="SUPFAM" id="SSF50978">
    <property type="entry name" value="WD40 repeat-like"/>
    <property type="match status" value="1"/>
</dbReference>
<dbReference type="InterPro" id="IPR003613">
    <property type="entry name" value="Ubox_domain"/>
</dbReference>
<comment type="subunit">
    <text evidence="11">Homotetramer.</text>
</comment>
<comment type="pathway">
    <text evidence="11">Protein modification; protein ubiquitination.</text>
</comment>
<dbReference type="EMBL" id="BRXX01000139">
    <property type="protein sequence ID" value="GMH93428.1"/>
    <property type="molecule type" value="Genomic_DNA"/>
</dbReference>
<dbReference type="GO" id="GO:0071006">
    <property type="term" value="C:U2-type catalytic step 1 spliceosome"/>
    <property type="evidence" value="ECO:0007669"/>
    <property type="project" value="TreeGrafter"/>
</dbReference>
<evidence type="ECO:0000256" key="7">
    <source>
        <dbReference type="ARBA" id="ARBA00023187"/>
    </source>
</evidence>
<evidence type="ECO:0000256" key="9">
    <source>
        <dbReference type="ARBA" id="ARBA00023242"/>
    </source>
</evidence>
<keyword evidence="5 11" id="KW-0747">Spliceosome</keyword>
<evidence type="ECO:0000256" key="11">
    <source>
        <dbReference type="RuleBase" id="RU367101"/>
    </source>
</evidence>
<evidence type="ECO:0000256" key="12">
    <source>
        <dbReference type="SAM" id="MobiDB-lite"/>
    </source>
</evidence>
<sequence length="494" mass="51573">MICAISGAEASNPCVTPQGNVFEKRVLLSLLTTNGGLCPVTKAPLSEDDLIDIVPAPVSTVPAAPTSVSGQGFGGLLATMQTEWDALMVETFNLRTSLEETRRELSQALYQNDAAVRVIARLTMERDQARQMLASNGGGSAPSADAAAMDVEPESMDEQGIPQADLDIMVEKWGQLSAGRKGRAIPEDQATPSDVKSLKMGKSSNLHKASGKTGISCVSVCVADPDKIATGGVDKQVIIFSRSKGKMVATKTAGSKPVTSVAWLESSVITGSADGTVKIFSGDDFDESGSVDLGEAVVSISPQPTGEYIIASTSSSTVSVISTSGGLNVISTLKDPSSSTYTSSSIHPDGLIVGCGTSSGSIKIWDLKKSTLAGTIEAGTGPINCLSFAENGYYAVAGCEDGYAYVLDLRKMKSIGKVGGDDWGSIVGVEFDYGVKMLAVVGEDKGGIVEVKKWGDVIVEVKGHKKGMTGFGWGEKGRWAVTVGMDRAMKQWTI</sequence>
<dbReference type="InterPro" id="IPR013915">
    <property type="entry name" value="Prp19_cc"/>
</dbReference>
<dbReference type="GO" id="GO:0000398">
    <property type="term" value="P:mRNA splicing, via spliceosome"/>
    <property type="evidence" value="ECO:0007669"/>
    <property type="project" value="InterPro"/>
</dbReference>
<evidence type="ECO:0000256" key="3">
    <source>
        <dbReference type="ARBA" id="ARBA00022574"/>
    </source>
</evidence>
<keyword evidence="3 10" id="KW-0853">WD repeat</keyword>
<evidence type="ECO:0000256" key="4">
    <source>
        <dbReference type="ARBA" id="ARBA00022664"/>
    </source>
</evidence>
<protein>
    <recommendedName>
        <fullName evidence="11">Pre-mRNA-processing factor 19</fullName>
        <ecNumber evidence="11">2.3.2.27</ecNumber>
    </recommendedName>
</protein>
<proteinExistence type="inferred from homology"/>
<dbReference type="AlphaFoldDB" id="A0A9W7BVC6"/>
<dbReference type="FunFam" id="3.30.40.10:FF:000027">
    <property type="entry name" value="Pre-mRNA-processing factor 19, putative"/>
    <property type="match status" value="1"/>
</dbReference>
<evidence type="ECO:0000259" key="13">
    <source>
        <dbReference type="SMART" id="SM00504"/>
    </source>
</evidence>
<keyword evidence="11" id="KW-0808">Transferase</keyword>
<feature type="domain" description="U-box" evidence="13">
    <location>
        <begin position="1"/>
        <end position="64"/>
    </location>
</feature>
<evidence type="ECO:0000313" key="15">
    <source>
        <dbReference type="Proteomes" id="UP001165160"/>
    </source>
</evidence>
<dbReference type="GO" id="GO:0061630">
    <property type="term" value="F:ubiquitin protein ligase activity"/>
    <property type="evidence" value="ECO:0007669"/>
    <property type="project" value="UniProtKB-UniRule"/>
</dbReference>
<gene>
    <name evidence="14" type="ORF">TrVE_jg482</name>
</gene>
<feature type="repeat" description="WD" evidence="10">
    <location>
        <begin position="461"/>
        <end position="494"/>
    </location>
</feature>
<keyword evidence="4 11" id="KW-0507">mRNA processing</keyword>
<name>A0A9W7BVC6_9STRA</name>
<dbReference type="GO" id="GO:0005737">
    <property type="term" value="C:cytoplasm"/>
    <property type="evidence" value="ECO:0007669"/>
    <property type="project" value="TreeGrafter"/>
</dbReference>
<comment type="catalytic activity">
    <reaction evidence="11">
        <text>S-ubiquitinyl-[E2 ubiquitin-conjugating enzyme]-L-cysteine + [acceptor protein]-L-lysine = [E2 ubiquitin-conjugating enzyme]-L-cysteine + N(6)-ubiquitinyl-[acceptor protein]-L-lysine.</text>
        <dbReference type="EC" id="2.3.2.27"/>
    </reaction>
</comment>
<dbReference type="InterPro" id="IPR001680">
    <property type="entry name" value="WD40_rpt"/>
</dbReference>
<keyword evidence="8 11" id="KW-0234">DNA repair</keyword>
<comment type="subcellular location">
    <subcellularLocation>
        <location evidence="1 11">Nucleus</location>
    </subcellularLocation>
</comment>
<dbReference type="InterPro" id="IPR036322">
    <property type="entry name" value="WD40_repeat_dom_sf"/>
</dbReference>
<dbReference type="PROSITE" id="PS50082">
    <property type="entry name" value="WD_REPEATS_2"/>
    <property type="match status" value="1"/>
</dbReference>
<evidence type="ECO:0000256" key="2">
    <source>
        <dbReference type="ARBA" id="ARBA00006388"/>
    </source>
</evidence>
<keyword evidence="6 11" id="KW-0227">DNA damage</keyword>
<reference evidence="15" key="1">
    <citation type="journal article" date="2023" name="Commun. Biol.">
        <title>Genome analysis of Parmales, the sister group of diatoms, reveals the evolutionary specialization of diatoms from phago-mixotrophs to photoautotrophs.</title>
        <authorList>
            <person name="Ban H."/>
            <person name="Sato S."/>
            <person name="Yoshikawa S."/>
            <person name="Yamada K."/>
            <person name="Nakamura Y."/>
            <person name="Ichinomiya M."/>
            <person name="Sato N."/>
            <person name="Blanc-Mathieu R."/>
            <person name="Endo H."/>
            <person name="Kuwata A."/>
            <person name="Ogata H."/>
        </authorList>
    </citation>
    <scope>NUCLEOTIDE SEQUENCE [LARGE SCALE GENOMIC DNA]</scope>
    <source>
        <strain evidence="15">NIES 3699</strain>
    </source>
</reference>
<dbReference type="GO" id="GO:0000974">
    <property type="term" value="C:Prp19 complex"/>
    <property type="evidence" value="ECO:0007669"/>
    <property type="project" value="UniProtKB-UniRule"/>
</dbReference>
<feature type="region of interest" description="Disordered" evidence="12">
    <location>
        <begin position="179"/>
        <end position="201"/>
    </location>
</feature>
<evidence type="ECO:0000256" key="6">
    <source>
        <dbReference type="ARBA" id="ARBA00022763"/>
    </source>
</evidence>
<keyword evidence="9 11" id="KW-0539">Nucleus</keyword>
<comment type="caution">
    <text evidence="14">The sequence shown here is derived from an EMBL/GenBank/DDBJ whole genome shotgun (WGS) entry which is preliminary data.</text>
</comment>
<dbReference type="Gene3D" id="3.30.40.10">
    <property type="entry name" value="Zinc/RING finger domain, C3HC4 (zinc finger)"/>
    <property type="match status" value="1"/>
</dbReference>
<dbReference type="Proteomes" id="UP001165160">
    <property type="component" value="Unassembled WGS sequence"/>
</dbReference>
<dbReference type="SMART" id="SM00320">
    <property type="entry name" value="WD40"/>
    <property type="match status" value="6"/>
</dbReference>